<dbReference type="InterPro" id="IPR002974">
    <property type="entry name" value="Cyt_P450_E_CYP52_ascomycetes"/>
</dbReference>
<feature type="region of interest" description="Disordered" evidence="13">
    <location>
        <begin position="503"/>
        <end position="531"/>
    </location>
</feature>
<dbReference type="Gene3D" id="1.20.1250.20">
    <property type="entry name" value="MFS general substrate transporter like domains"/>
    <property type="match status" value="2"/>
</dbReference>
<proteinExistence type="inferred from homology"/>
<feature type="transmembrane region" description="Helical" evidence="14">
    <location>
        <begin position="337"/>
        <end position="354"/>
    </location>
</feature>
<comment type="similarity">
    <text evidence="3">Belongs to the cytochrome P450 family.</text>
</comment>
<dbReference type="InterPro" id="IPR007219">
    <property type="entry name" value="XnlR_reg_dom"/>
</dbReference>
<dbReference type="GO" id="GO:0006351">
    <property type="term" value="P:DNA-templated transcription"/>
    <property type="evidence" value="ECO:0007669"/>
    <property type="project" value="InterPro"/>
</dbReference>
<evidence type="ECO:0000256" key="4">
    <source>
        <dbReference type="ARBA" id="ARBA00022617"/>
    </source>
</evidence>
<evidence type="ECO:0000256" key="11">
    <source>
        <dbReference type="ARBA" id="ARBA00023242"/>
    </source>
</evidence>
<keyword evidence="11" id="KW-0539">Nucleus</keyword>
<dbReference type="GO" id="GO:0022857">
    <property type="term" value="F:transmembrane transporter activity"/>
    <property type="evidence" value="ECO:0007669"/>
    <property type="project" value="InterPro"/>
</dbReference>
<dbReference type="Pfam" id="PF04082">
    <property type="entry name" value="Fungal_trans"/>
    <property type="match status" value="1"/>
</dbReference>
<dbReference type="InterPro" id="IPR002402">
    <property type="entry name" value="Cyt_P450_E_grp-II"/>
</dbReference>
<keyword evidence="14" id="KW-0812">Transmembrane</keyword>
<keyword evidence="7 12" id="KW-0408">Iron</keyword>
<name>A0A2G7FHX0_9EURO</name>
<evidence type="ECO:0000256" key="3">
    <source>
        <dbReference type="ARBA" id="ARBA00010617"/>
    </source>
</evidence>
<dbReference type="InterPro" id="IPR001128">
    <property type="entry name" value="Cyt_P450"/>
</dbReference>
<dbReference type="CDD" id="cd12148">
    <property type="entry name" value="fungal_TF_MHR"/>
    <property type="match status" value="1"/>
</dbReference>
<feature type="transmembrane region" description="Helical" evidence="14">
    <location>
        <begin position="214"/>
        <end position="235"/>
    </location>
</feature>
<feature type="region of interest" description="Disordered" evidence="13">
    <location>
        <begin position="1"/>
        <end position="39"/>
    </location>
</feature>
<dbReference type="GO" id="GO:0008270">
    <property type="term" value="F:zinc ion binding"/>
    <property type="evidence" value="ECO:0007669"/>
    <property type="project" value="InterPro"/>
</dbReference>
<evidence type="ECO:0000256" key="14">
    <source>
        <dbReference type="SAM" id="Phobius"/>
    </source>
</evidence>
<evidence type="ECO:0000256" key="7">
    <source>
        <dbReference type="ARBA" id="ARBA00023004"/>
    </source>
</evidence>
<dbReference type="SUPFAM" id="SSF103473">
    <property type="entry name" value="MFS general substrate transporter"/>
    <property type="match status" value="1"/>
</dbReference>
<dbReference type="InterPro" id="IPR011701">
    <property type="entry name" value="MFS"/>
</dbReference>
<dbReference type="InterPro" id="IPR020846">
    <property type="entry name" value="MFS_dom"/>
</dbReference>
<dbReference type="InterPro" id="IPR036396">
    <property type="entry name" value="Cyt_P450_sf"/>
</dbReference>
<dbReference type="Pfam" id="PF07690">
    <property type="entry name" value="MFS_1"/>
    <property type="match status" value="1"/>
</dbReference>
<gene>
    <name evidence="16" type="ORF">AARAC_005577</name>
</gene>
<dbReference type="FunFam" id="1.20.1250.20:FF:000286">
    <property type="entry name" value="MFS efflux transporter"/>
    <property type="match status" value="1"/>
</dbReference>
<evidence type="ECO:0000256" key="9">
    <source>
        <dbReference type="ARBA" id="ARBA00023033"/>
    </source>
</evidence>
<evidence type="ECO:0000256" key="13">
    <source>
        <dbReference type="SAM" id="MobiDB-lite"/>
    </source>
</evidence>
<dbReference type="InterPro" id="IPR047146">
    <property type="entry name" value="Cyt_P450_E_CYP52_fungi"/>
</dbReference>
<feature type="compositionally biased region" description="Polar residues" evidence="13">
    <location>
        <begin position="1"/>
        <end position="11"/>
    </location>
</feature>
<keyword evidence="14" id="KW-1133">Transmembrane helix</keyword>
<feature type="transmembrane region" description="Helical" evidence="14">
    <location>
        <begin position="94"/>
        <end position="114"/>
    </location>
</feature>
<dbReference type="Pfam" id="PF00067">
    <property type="entry name" value="p450"/>
    <property type="match status" value="1"/>
</dbReference>
<dbReference type="CDD" id="cd11063">
    <property type="entry name" value="CYP52"/>
    <property type="match status" value="1"/>
</dbReference>
<comment type="cofactor">
    <cofactor evidence="1 12">
        <name>heme</name>
        <dbReference type="ChEBI" id="CHEBI:30413"/>
    </cofactor>
</comment>
<dbReference type="PANTHER" id="PTHR24287">
    <property type="entry name" value="P450, PUTATIVE (EUROFUNG)-RELATED"/>
    <property type="match status" value="1"/>
</dbReference>
<keyword evidence="9" id="KW-0503">Monooxygenase</keyword>
<feature type="transmembrane region" description="Helical" evidence="14">
    <location>
        <begin position="313"/>
        <end position="330"/>
    </location>
</feature>
<dbReference type="GO" id="GO:0003677">
    <property type="term" value="F:DNA binding"/>
    <property type="evidence" value="ECO:0007669"/>
    <property type="project" value="InterPro"/>
</dbReference>
<keyword evidence="14" id="KW-0472">Membrane</keyword>
<reference evidence="16 17" key="1">
    <citation type="submission" date="2017-05" db="EMBL/GenBank/DDBJ databases">
        <title>Genome sequence for an aflatoxigenic pathogen of Argentinian peanut, Aspergillus arachidicola.</title>
        <authorList>
            <person name="Moore G."/>
            <person name="Beltz S.B."/>
            <person name="Mack B.M."/>
        </authorList>
    </citation>
    <scope>NUCLEOTIDE SEQUENCE [LARGE SCALE GENOMIC DNA]</scope>
    <source>
        <strain evidence="16 17">CBS 117610</strain>
    </source>
</reference>
<dbReference type="InterPro" id="IPR017972">
    <property type="entry name" value="Cyt_P450_CS"/>
</dbReference>
<feature type="transmembrane region" description="Helical" evidence="14">
    <location>
        <begin position="360"/>
        <end position="382"/>
    </location>
</feature>
<dbReference type="PRINTS" id="PR01239">
    <property type="entry name" value="EP450IICYP52"/>
</dbReference>
<dbReference type="GO" id="GO:0016020">
    <property type="term" value="C:membrane"/>
    <property type="evidence" value="ECO:0007669"/>
    <property type="project" value="UniProtKB-SubCell"/>
</dbReference>
<evidence type="ECO:0000256" key="12">
    <source>
        <dbReference type="PIRSR" id="PIRSR602402-1"/>
    </source>
</evidence>
<feature type="transmembrane region" description="Helical" evidence="14">
    <location>
        <begin position="394"/>
        <end position="417"/>
    </location>
</feature>
<dbReference type="GO" id="GO:0016712">
    <property type="term" value="F:oxidoreductase activity, acting on paired donors, with incorporation or reduction of molecular oxygen, reduced flavin or flavoprotein as one donor, and incorporation of one atom of oxygen"/>
    <property type="evidence" value="ECO:0007669"/>
    <property type="project" value="InterPro"/>
</dbReference>
<dbReference type="Proteomes" id="UP000231358">
    <property type="component" value="Unassembled WGS sequence"/>
</dbReference>
<dbReference type="PROSITE" id="PS00086">
    <property type="entry name" value="CYTOCHROME_P450"/>
    <property type="match status" value="1"/>
</dbReference>
<keyword evidence="8" id="KW-0805">Transcription regulation</keyword>
<dbReference type="PANTHER" id="PTHR24287:SF1">
    <property type="entry name" value="P450, PUTATIVE (EUROFUNG)-RELATED"/>
    <property type="match status" value="1"/>
</dbReference>
<dbReference type="GO" id="GO:0020037">
    <property type="term" value="F:heme binding"/>
    <property type="evidence" value="ECO:0007669"/>
    <property type="project" value="InterPro"/>
</dbReference>
<feature type="transmembrane region" description="Helical" evidence="14">
    <location>
        <begin position="185"/>
        <end position="208"/>
    </location>
</feature>
<evidence type="ECO:0000313" key="17">
    <source>
        <dbReference type="Proteomes" id="UP000231358"/>
    </source>
</evidence>
<feature type="transmembrane region" description="Helical" evidence="14">
    <location>
        <begin position="150"/>
        <end position="173"/>
    </location>
</feature>
<dbReference type="Gene3D" id="1.10.630.10">
    <property type="entry name" value="Cytochrome P450"/>
    <property type="match status" value="1"/>
</dbReference>
<comment type="caution">
    <text evidence="16">The sequence shown here is derived from an EMBL/GenBank/DDBJ whole genome shotgun (WGS) entry which is preliminary data.</text>
</comment>
<dbReference type="GO" id="GO:0005506">
    <property type="term" value="F:iron ion binding"/>
    <property type="evidence" value="ECO:0007669"/>
    <property type="project" value="InterPro"/>
</dbReference>
<keyword evidence="17" id="KW-1185">Reference proteome</keyword>
<evidence type="ECO:0000256" key="10">
    <source>
        <dbReference type="ARBA" id="ARBA00023163"/>
    </source>
</evidence>
<evidence type="ECO:0000259" key="15">
    <source>
        <dbReference type="PROSITE" id="PS50850"/>
    </source>
</evidence>
<dbReference type="FunFam" id="1.20.1250.20:FF:000308">
    <property type="entry name" value="MFS efflux transporter"/>
    <property type="match status" value="1"/>
</dbReference>
<evidence type="ECO:0000256" key="5">
    <source>
        <dbReference type="ARBA" id="ARBA00022723"/>
    </source>
</evidence>
<feature type="transmembrane region" description="Helical" evidence="14">
    <location>
        <begin position="269"/>
        <end position="293"/>
    </location>
</feature>
<accession>A0A2G7FHX0</accession>
<evidence type="ECO:0000256" key="1">
    <source>
        <dbReference type="ARBA" id="ARBA00001971"/>
    </source>
</evidence>
<dbReference type="SUPFAM" id="SSF48264">
    <property type="entry name" value="Cytochrome P450"/>
    <property type="match status" value="1"/>
</dbReference>
<dbReference type="InterPro" id="IPR036259">
    <property type="entry name" value="MFS_trans_sf"/>
</dbReference>
<evidence type="ECO:0000256" key="2">
    <source>
        <dbReference type="ARBA" id="ARBA00004141"/>
    </source>
</evidence>
<evidence type="ECO:0000256" key="8">
    <source>
        <dbReference type="ARBA" id="ARBA00023015"/>
    </source>
</evidence>
<dbReference type="EMBL" id="NEXV01000631">
    <property type="protein sequence ID" value="PIG80196.1"/>
    <property type="molecule type" value="Genomic_DNA"/>
</dbReference>
<dbReference type="PRINTS" id="PR00464">
    <property type="entry name" value="EP450II"/>
</dbReference>
<dbReference type="PROSITE" id="PS50850">
    <property type="entry name" value="MFS"/>
    <property type="match status" value="1"/>
</dbReference>
<feature type="binding site" description="axial binding residue" evidence="12">
    <location>
        <position position="1534"/>
    </location>
    <ligand>
        <name>heme</name>
        <dbReference type="ChEBI" id="CHEBI:30413"/>
    </ligand>
    <ligandPart>
        <name>Fe</name>
        <dbReference type="ChEBI" id="CHEBI:18248"/>
    </ligandPart>
</feature>
<dbReference type="PRINTS" id="PR00385">
    <property type="entry name" value="P450"/>
</dbReference>
<feature type="domain" description="Major facilitator superfamily (MFS) profile" evidence="15">
    <location>
        <begin position="61"/>
        <end position="462"/>
    </location>
</feature>
<sequence length="1587" mass="176665">MAETENISTNPGLARLPSVSSSNATHLASPPAAPGSEDDTPPLHAVNVALRWNGSKTMIWRVLATFWCALVMGSNDAAYGAIIPYLEVSYDKSYTIISLVFLSPFLGYTVSAVISNLIHQRFGRRGVAFIGPACHLLAFAVISSNPPFPVLVIMYIFVGLGSGIQNAGWNVWISSLANSHEVLGCFHGFYGVGATVSPLIATTLITQASWEWNSYYYILTGAAALELVNATSAFWTETGAKYRQDNPSSPGSNGGRSPNQTRLSLTYRVTWICAIFLFLYGGVEVAIGGWIVIFMTSIRHGSPFASGMAETGFWLGVTLGRFILGFVSPCIGERLSIIVYIVLAIALELIFWLVPKFIVSAVAVALVGFFLGTIFPGVVVVATRMLPKHLHVAAIGFAAAFSMGGGAVFPFMIGAIAQAKGVAVLQPILLAIHNIKFDSEWVIAVSRLTSIAKEARLMQHALQTYLGGTHARRRFSQELSSEKYSLTAKRDKRDERCEFKQARRRFKPQPQRAPLGEPSLSGLAHGSREYNDGQATPGLAPLFVDQLLDSQPLQGVLHDEVHVLRIQSLTQKLGNSRLKELVDGIEAAIEDRVTARGATSISPVTFKKPLSSTRISLHLTRAYVDVYFKRIHPMYPFLDRQSFEETAFSATLAQTLESTPAFSALYHAVLALGCQYHEGGSFDPGKGKAWKFFQMSLGLMVDILVPRESLLSLQALTAMSIFAMNTCCLQIDETLIMEAARMAHALRYHRAICSEEQQVWCLRTFWVIYGMEKQLAFLNRENSLIADYDVGCPIPETPEASFGSYNWFLSSIRFARITSQAYELLFSITATQSSTETYYTRIDHVHERLEKWRLTVPDGFRPGESCSPQTFIEPVSKMVALQTHYSYHSMVIALARLTLQIGSDDGARQEDSRRSLMASARRIIELTQYIDKAPHTPLFILAIMPLVALFLLFDFVIHNPTHSETKTNLAMLDIVSGHFALVEHASNGSLPCSLVSEFAHIARQHVKDVNGGRGPGEIMDAPLTPTQRPFRGHIKTGSDVVSNAQLPVALEHNTPDNQRPHVELSGEFEPHKHTENVGELADDLYYPAMDASFDFGSDPLLPGIDLRTCSVRQFKQLHGCLPPPRDHHKDPVLGLDEVRSMLRVFREDYLMEYTLEKYRCHGNTFVTSVLGDDDIFTAEPENIKTILAVKFKQFDLGETRRRTFHPLLGDGIFAADGPQWEHSRTLLRPSFTRTQIAATDLHERHIQRLISRIPRDGSTVDLQELFFNLTLDTATEFLFGESVESLRPGSSAGSSSFAHHFNVAQDEIAFSMVIAPFDQLIFRPRFREAVREARGYVGNFVKKAIEYRHSLDTEKHAGDTTDSQSRYVFLEELAKETDNPSDITDQILNILLAGRDTTASLLSMVFYNLARRPDIWDLLRSEVATLDGKCPSFEELKQLKYLSWVINETLRLYPVVPSNSRTANEDTFLPVGGGPDGKSPVFVAKGQRVAYDVYVMHRRHDIFGPDAEEFRPERWETIRPGWGYLPFNGGPRICLGQQFALTEASYTTVRIVQSFKEITSRDPEPYRERLALTLASRHGTKVAMVPV</sequence>
<feature type="transmembrane region" description="Helical" evidence="14">
    <location>
        <begin position="59"/>
        <end position="82"/>
    </location>
</feature>
<keyword evidence="10" id="KW-0804">Transcription</keyword>
<keyword evidence="4 12" id="KW-0349">Heme</keyword>
<feature type="transmembrane region" description="Helical" evidence="14">
    <location>
        <begin position="126"/>
        <end position="144"/>
    </location>
</feature>
<keyword evidence="6" id="KW-0560">Oxidoreductase</keyword>
<evidence type="ECO:0000313" key="16">
    <source>
        <dbReference type="EMBL" id="PIG80196.1"/>
    </source>
</evidence>
<dbReference type="STRING" id="656916.A0A2G7FHX0"/>
<protein>
    <submittedName>
        <fullName evidence="16">Cytochrome P450</fullName>
    </submittedName>
</protein>
<keyword evidence="5 12" id="KW-0479">Metal-binding</keyword>
<comment type="subcellular location">
    <subcellularLocation>
        <location evidence="2">Membrane</location>
        <topology evidence="2">Multi-pass membrane protein</topology>
    </subcellularLocation>
</comment>
<evidence type="ECO:0000256" key="6">
    <source>
        <dbReference type="ARBA" id="ARBA00023002"/>
    </source>
</evidence>
<organism evidence="16 17">
    <name type="scientific">Aspergillus arachidicola</name>
    <dbReference type="NCBI Taxonomy" id="656916"/>
    <lineage>
        <taxon>Eukaryota</taxon>
        <taxon>Fungi</taxon>
        <taxon>Dikarya</taxon>
        <taxon>Ascomycota</taxon>
        <taxon>Pezizomycotina</taxon>
        <taxon>Eurotiomycetes</taxon>
        <taxon>Eurotiomycetidae</taxon>
        <taxon>Eurotiales</taxon>
        <taxon>Aspergillaceae</taxon>
        <taxon>Aspergillus</taxon>
        <taxon>Aspergillus subgen. Circumdati</taxon>
    </lineage>
</organism>